<accession>A0ABR0GZ54</accession>
<comment type="caution">
    <text evidence="2">The sequence shown here is derived from an EMBL/GenBank/DDBJ whole genome shotgun (WGS) entry which is preliminary data.</text>
</comment>
<reference evidence="2 3" key="1">
    <citation type="journal article" date="2023" name="bioRxiv">
        <title>High-quality genome assemblies of four members of thePodospora anserinaspecies complex.</title>
        <authorList>
            <person name="Ament-Velasquez S.L."/>
            <person name="Vogan A.A."/>
            <person name="Wallerman O."/>
            <person name="Hartmann F."/>
            <person name="Gautier V."/>
            <person name="Silar P."/>
            <person name="Giraud T."/>
            <person name="Johannesson H."/>
        </authorList>
    </citation>
    <scope>NUCLEOTIDE SEQUENCE [LARGE SCALE GENOMIC DNA]</scope>
    <source>
        <strain evidence="2 3">CBS 415.72m</strain>
    </source>
</reference>
<dbReference type="EMBL" id="JAFFHA010000001">
    <property type="protein sequence ID" value="KAK4660908.1"/>
    <property type="molecule type" value="Genomic_DNA"/>
</dbReference>
<feature type="region of interest" description="Disordered" evidence="1">
    <location>
        <begin position="1"/>
        <end position="28"/>
    </location>
</feature>
<name>A0ABR0GZ54_9PEZI</name>
<evidence type="ECO:0000313" key="3">
    <source>
        <dbReference type="Proteomes" id="UP001323405"/>
    </source>
</evidence>
<dbReference type="GeneID" id="87906639"/>
<sequence length="715" mass="82169">MPPERSPRPSNAGITKVPAGPSTTGASGNTIVFALQRLTRRQERELADRLAGTINVQHAPVREDHTRPQTLEEATYRNVALFLPIEYWPNQRNAESAAHRMRAALTSNQAFRFQNLGDPLRQHWYADEESGRTVQQMYKGWSDQFDEKLRQTHQNIRAVANELGMTDEDSQNKVWKRMENVFGDAAKIKRLEKELASTKELVESYHTQYNFLDPKIESNARKIERLQTDVKAKDTLISKADAESDKYRVDYRLRMLLQHWGITNGDHLDPTRWQKYDNANRFAAEFQEYLDDVLNGIPTSSGNLLVQVRPPIGVKQLMRVASVHRTVHGVDLLADCRVVALRLVSARHDEANTTEVGLLPKDLEGRSEGETFSQVYVPPPPPPTVSAVTTGMAQLTTSSQRAQLTEEQREERARAMKMEAQFLVEPGVTNEERTWQALFDGTVLQLYNLDAIACEHILVALTGRKSLTSRQLEERNILQSHVDFINKWTSIMEMVHLYAKKAQLRPGSWKLWGGHWFRIRNRMTEQCFGAHDTLAPGQSPWSRRTKRGLFHDYVGLFGQTCKLFNQPALQTEESFKKELHRLDMERWNLYRYAIQTWTHGDARGGINDNGQYRGNPPKPTHPKKANLWAEWNWIYETDQWKYAPRLDPKQPPGAPALWDPLIGTEPFKDFSPYGPVRLAIRFEEHNNPHANTWGIVNKKKHPPGWDLQKARLGVF</sequence>
<keyword evidence="3" id="KW-1185">Reference proteome</keyword>
<dbReference type="Proteomes" id="UP001323405">
    <property type="component" value="Unassembled WGS sequence"/>
</dbReference>
<protein>
    <submittedName>
        <fullName evidence="2">Uncharacterized protein</fullName>
    </submittedName>
</protein>
<dbReference type="RefSeq" id="XP_062749877.1">
    <property type="nucleotide sequence ID" value="XM_062886732.1"/>
</dbReference>
<evidence type="ECO:0000256" key="1">
    <source>
        <dbReference type="SAM" id="MobiDB-lite"/>
    </source>
</evidence>
<evidence type="ECO:0000313" key="2">
    <source>
        <dbReference type="EMBL" id="KAK4660908.1"/>
    </source>
</evidence>
<organism evidence="2 3">
    <name type="scientific">Podospora pseudocomata</name>
    <dbReference type="NCBI Taxonomy" id="2093779"/>
    <lineage>
        <taxon>Eukaryota</taxon>
        <taxon>Fungi</taxon>
        <taxon>Dikarya</taxon>
        <taxon>Ascomycota</taxon>
        <taxon>Pezizomycotina</taxon>
        <taxon>Sordariomycetes</taxon>
        <taxon>Sordariomycetidae</taxon>
        <taxon>Sordariales</taxon>
        <taxon>Podosporaceae</taxon>
        <taxon>Podospora</taxon>
    </lineage>
</organism>
<proteinExistence type="predicted"/>
<gene>
    <name evidence="2" type="ORF">QC762_123155</name>
</gene>